<dbReference type="EMBL" id="LBUT01000019">
    <property type="protein sequence ID" value="KKQ69090.1"/>
    <property type="molecule type" value="Genomic_DNA"/>
</dbReference>
<evidence type="ECO:0000256" key="1">
    <source>
        <dbReference type="SAM" id="MobiDB-lite"/>
    </source>
</evidence>
<organism evidence="2 3">
    <name type="scientific">Candidatus Shapirobacteria bacterium GW2011_GWE2_38_30</name>
    <dbReference type="NCBI Taxonomy" id="1618490"/>
    <lineage>
        <taxon>Bacteria</taxon>
        <taxon>Candidatus Shapironibacteriota</taxon>
    </lineage>
</organism>
<feature type="region of interest" description="Disordered" evidence="1">
    <location>
        <begin position="79"/>
        <end position="135"/>
    </location>
</feature>
<dbReference type="Proteomes" id="UP000034406">
    <property type="component" value="Unassembled WGS sequence"/>
</dbReference>
<accession>A0A0G0K0Z0</accession>
<gene>
    <name evidence="2" type="ORF">US90_C0019G0013</name>
</gene>
<proteinExistence type="predicted"/>
<feature type="compositionally biased region" description="Low complexity" evidence="1">
    <location>
        <begin position="102"/>
        <end position="135"/>
    </location>
</feature>
<comment type="caution">
    <text evidence="2">The sequence shown here is derived from an EMBL/GenBank/DDBJ whole genome shotgun (WGS) entry which is preliminary data.</text>
</comment>
<feature type="compositionally biased region" description="Basic and acidic residues" evidence="1">
    <location>
        <begin position="79"/>
        <end position="88"/>
    </location>
</feature>
<name>A0A0G0K0Z0_9BACT</name>
<evidence type="ECO:0000313" key="3">
    <source>
        <dbReference type="Proteomes" id="UP000034406"/>
    </source>
</evidence>
<evidence type="ECO:0000313" key="2">
    <source>
        <dbReference type="EMBL" id="KKQ69090.1"/>
    </source>
</evidence>
<protein>
    <submittedName>
        <fullName evidence="2">Uncharacterized protein</fullName>
    </submittedName>
</protein>
<dbReference type="AlphaFoldDB" id="A0A0G0K0Z0"/>
<reference evidence="2 3" key="1">
    <citation type="journal article" date="2015" name="Nature">
        <title>rRNA introns, odd ribosomes, and small enigmatic genomes across a large radiation of phyla.</title>
        <authorList>
            <person name="Brown C.T."/>
            <person name="Hug L.A."/>
            <person name="Thomas B.C."/>
            <person name="Sharon I."/>
            <person name="Castelle C.J."/>
            <person name="Singh A."/>
            <person name="Wilkins M.J."/>
            <person name="Williams K.H."/>
            <person name="Banfield J.F."/>
        </authorList>
    </citation>
    <scope>NUCLEOTIDE SEQUENCE [LARGE SCALE GENOMIC DNA]</scope>
</reference>
<sequence length="174" mass="18466">MQKVSVSFVLGCVILAALLAGVFSPALPGVSAGGRPEEECPPQGNSGITCDWVQHRVTGKCKWIPSHSLHWPWEKVEEGTCPDLEKKSTPTTQPDPTDKPDPTAQPDPTDTPSKPDPTATPSGDDGFFPTCTPTPTAFATGENLEACDLCLELRRIADAAERQAAAQETMAAKP</sequence>